<feature type="domain" description="Gfo/Idh/MocA-like oxidoreductase N-terminal" evidence="1">
    <location>
        <begin position="3"/>
        <end position="120"/>
    </location>
</feature>
<feature type="domain" description="GFO/IDH/MocA-like oxidoreductase" evidence="2">
    <location>
        <begin position="140"/>
        <end position="249"/>
    </location>
</feature>
<accession>A0A9D1H7Y3</accession>
<evidence type="ECO:0000259" key="2">
    <source>
        <dbReference type="Pfam" id="PF22725"/>
    </source>
</evidence>
<reference evidence="3" key="1">
    <citation type="submission" date="2020-10" db="EMBL/GenBank/DDBJ databases">
        <authorList>
            <person name="Gilroy R."/>
        </authorList>
    </citation>
    <scope>NUCLEOTIDE SEQUENCE</scope>
    <source>
        <strain evidence="3">ChiBcec7-5410</strain>
    </source>
</reference>
<dbReference type="Gene3D" id="3.30.360.10">
    <property type="entry name" value="Dihydrodipicolinate Reductase, domain 2"/>
    <property type="match status" value="1"/>
</dbReference>
<evidence type="ECO:0000259" key="1">
    <source>
        <dbReference type="Pfam" id="PF01408"/>
    </source>
</evidence>
<dbReference type="InterPro" id="IPR000683">
    <property type="entry name" value="Gfo/Idh/MocA-like_OxRdtase_N"/>
</dbReference>
<sequence length="331" mass="36492">MLRLATVGSGKIVGWFLDGLKNVPELRHTAVYSRTRERGIQFATQHNLPESAVWTDLEQMADSGEIDAVYLATPNRFHAQQAEIFLKRGIHVLCEKPAVVTSEQLERLLAAAEESGTVFMEAIMAPHQPRFAVLQKAVEDIGKLSSAVLNFSQLSSRYPALLSGELPNIFNRELCAGALMDIGVYDVYLALALFGVPERVEASAHFLPGGADGSGGATFVYPWGNCQMNWSKTGQSRAASEIVGDRGTVTFSPVSRILNIRLWKNDGESELLFDEEPHCASLGHEAADFARYILAREESAGEYARMVQLTRDGTRLMEQIRAKCGIRFDVE</sequence>
<gene>
    <name evidence="3" type="ORF">IAC43_06940</name>
</gene>
<proteinExistence type="predicted"/>
<evidence type="ECO:0000313" key="3">
    <source>
        <dbReference type="EMBL" id="HIT94906.1"/>
    </source>
</evidence>
<dbReference type="EMBL" id="DVLW01000191">
    <property type="protein sequence ID" value="HIT94906.1"/>
    <property type="molecule type" value="Genomic_DNA"/>
</dbReference>
<dbReference type="Pfam" id="PF22725">
    <property type="entry name" value="GFO_IDH_MocA_C3"/>
    <property type="match status" value="1"/>
</dbReference>
<dbReference type="Pfam" id="PF01408">
    <property type="entry name" value="GFO_IDH_MocA"/>
    <property type="match status" value="1"/>
</dbReference>
<dbReference type="PANTHER" id="PTHR43054:SF1">
    <property type="entry name" value="SCYLLO-INOSITOL 2-DEHYDROGENASE (NADP(+)) IOLU"/>
    <property type="match status" value="1"/>
</dbReference>
<name>A0A9D1H7Y3_9FIRM</name>
<dbReference type="Proteomes" id="UP000824160">
    <property type="component" value="Unassembled WGS sequence"/>
</dbReference>
<evidence type="ECO:0000313" key="4">
    <source>
        <dbReference type="Proteomes" id="UP000824160"/>
    </source>
</evidence>
<organism evidence="3 4">
    <name type="scientific">Candidatus Faecivivens stercoripullorum</name>
    <dbReference type="NCBI Taxonomy" id="2840805"/>
    <lineage>
        <taxon>Bacteria</taxon>
        <taxon>Bacillati</taxon>
        <taxon>Bacillota</taxon>
        <taxon>Clostridia</taxon>
        <taxon>Eubacteriales</taxon>
        <taxon>Oscillospiraceae</taxon>
        <taxon>Oscillospiraceae incertae sedis</taxon>
        <taxon>Candidatus Faecivivens</taxon>
    </lineage>
</organism>
<reference evidence="3" key="2">
    <citation type="journal article" date="2021" name="PeerJ">
        <title>Extensive microbial diversity within the chicken gut microbiome revealed by metagenomics and culture.</title>
        <authorList>
            <person name="Gilroy R."/>
            <person name="Ravi A."/>
            <person name="Getino M."/>
            <person name="Pursley I."/>
            <person name="Horton D.L."/>
            <person name="Alikhan N.F."/>
            <person name="Baker D."/>
            <person name="Gharbi K."/>
            <person name="Hall N."/>
            <person name="Watson M."/>
            <person name="Adriaenssens E.M."/>
            <person name="Foster-Nyarko E."/>
            <person name="Jarju S."/>
            <person name="Secka A."/>
            <person name="Antonio M."/>
            <person name="Oren A."/>
            <person name="Chaudhuri R.R."/>
            <person name="La Ragione R."/>
            <person name="Hildebrand F."/>
            <person name="Pallen M.J."/>
        </authorList>
    </citation>
    <scope>NUCLEOTIDE SEQUENCE</scope>
    <source>
        <strain evidence="3">ChiBcec7-5410</strain>
    </source>
</reference>
<dbReference type="SUPFAM" id="SSF55347">
    <property type="entry name" value="Glyceraldehyde-3-phosphate dehydrogenase-like, C-terminal domain"/>
    <property type="match status" value="1"/>
</dbReference>
<dbReference type="AlphaFoldDB" id="A0A9D1H7Y3"/>
<dbReference type="SUPFAM" id="SSF51735">
    <property type="entry name" value="NAD(P)-binding Rossmann-fold domains"/>
    <property type="match status" value="1"/>
</dbReference>
<dbReference type="Gene3D" id="3.40.50.720">
    <property type="entry name" value="NAD(P)-binding Rossmann-like Domain"/>
    <property type="match status" value="1"/>
</dbReference>
<comment type="caution">
    <text evidence="3">The sequence shown here is derived from an EMBL/GenBank/DDBJ whole genome shotgun (WGS) entry which is preliminary data.</text>
</comment>
<protein>
    <submittedName>
        <fullName evidence="3">Gfo/Idh/MocA family oxidoreductase</fullName>
    </submittedName>
</protein>
<dbReference type="InterPro" id="IPR036291">
    <property type="entry name" value="NAD(P)-bd_dom_sf"/>
</dbReference>
<dbReference type="PANTHER" id="PTHR43054">
    <property type="match status" value="1"/>
</dbReference>
<dbReference type="InterPro" id="IPR055170">
    <property type="entry name" value="GFO_IDH_MocA-like_dom"/>
</dbReference>
<dbReference type="GO" id="GO:0000166">
    <property type="term" value="F:nucleotide binding"/>
    <property type="evidence" value="ECO:0007669"/>
    <property type="project" value="InterPro"/>
</dbReference>